<dbReference type="Proteomes" id="UP000247416">
    <property type="component" value="Unassembled WGS sequence"/>
</dbReference>
<protein>
    <submittedName>
        <fullName evidence="1">Uncharacterized protein</fullName>
    </submittedName>
</protein>
<organism evidence="1 2">
    <name type="scientific">Ureibacillus chungkukjangi</name>
    <dbReference type="NCBI Taxonomy" id="1202712"/>
    <lineage>
        <taxon>Bacteria</taxon>
        <taxon>Bacillati</taxon>
        <taxon>Bacillota</taxon>
        <taxon>Bacilli</taxon>
        <taxon>Bacillales</taxon>
        <taxon>Caryophanaceae</taxon>
        <taxon>Ureibacillus</taxon>
    </lineage>
</organism>
<comment type="caution">
    <text evidence="1">The sequence shown here is derived from an EMBL/GenBank/DDBJ whole genome shotgun (WGS) entry which is preliminary data.</text>
</comment>
<proteinExistence type="predicted"/>
<gene>
    <name evidence="1" type="ORF">BJ095_14118</name>
</gene>
<reference evidence="1 2" key="1">
    <citation type="submission" date="2018-06" db="EMBL/GenBank/DDBJ databases">
        <title>Genomic Encyclopedia of Archaeal and Bacterial Type Strains, Phase II (KMG-II): from individual species to whole genera.</title>
        <authorList>
            <person name="Goeker M."/>
        </authorList>
    </citation>
    <scope>NUCLEOTIDE SEQUENCE [LARGE SCALE GENOMIC DNA]</scope>
    <source>
        <strain evidence="1 2">KACC 16626</strain>
    </source>
</reference>
<evidence type="ECO:0000313" key="1">
    <source>
        <dbReference type="EMBL" id="PYF02484.1"/>
    </source>
</evidence>
<dbReference type="EMBL" id="QJTJ01000041">
    <property type="protein sequence ID" value="PYF02484.1"/>
    <property type="molecule type" value="Genomic_DNA"/>
</dbReference>
<keyword evidence="2" id="KW-1185">Reference proteome</keyword>
<name>A0A318TCP1_9BACL</name>
<evidence type="ECO:0000313" key="2">
    <source>
        <dbReference type="Proteomes" id="UP000247416"/>
    </source>
</evidence>
<dbReference type="AlphaFoldDB" id="A0A318TCP1"/>
<accession>A0A318TCP1</accession>
<dbReference type="RefSeq" id="WP_107937543.1">
    <property type="nucleotide sequence ID" value="NZ_CP085009.1"/>
</dbReference>
<sequence length="93" mass="11148">MWNKKYITKLDLTEYLGINEEQLNIIISKMQQRVSVFAPSESSSNKLKKHEAATIEFVHIRMKEYTQDIACDLAVEVFYHRRITRVKNYEYIF</sequence>